<evidence type="ECO:0000256" key="6">
    <source>
        <dbReference type="ARBA" id="ARBA00023136"/>
    </source>
</evidence>
<evidence type="ECO:0000256" key="9">
    <source>
        <dbReference type="SAM" id="MobiDB-lite"/>
    </source>
</evidence>
<evidence type="ECO:0000259" key="11">
    <source>
        <dbReference type="PROSITE" id="PS51723"/>
    </source>
</evidence>
<evidence type="ECO:0000256" key="2">
    <source>
        <dbReference type="ARBA" id="ARBA00004442"/>
    </source>
</evidence>
<dbReference type="InterPro" id="IPR000421">
    <property type="entry name" value="FA58C"/>
</dbReference>
<keyword evidence="10" id="KW-1133">Transmembrane helix</keyword>
<dbReference type="InterPro" id="IPR012334">
    <property type="entry name" value="Pectin_lyas_fold"/>
</dbReference>
<evidence type="ECO:0000313" key="13">
    <source>
        <dbReference type="Proteomes" id="UP000886750"/>
    </source>
</evidence>
<dbReference type="Pfam" id="PF02415">
    <property type="entry name" value="Chlam_PMP"/>
    <property type="match status" value="2"/>
</dbReference>
<comment type="subcellular location">
    <subcellularLocation>
        <location evidence="1">Cell envelope</location>
    </subcellularLocation>
    <subcellularLocation>
        <location evidence="2">Cell outer membrane</location>
    </subcellularLocation>
    <subcellularLocation>
        <location evidence="3">Secreted</location>
    </subcellularLocation>
</comment>
<dbReference type="PROSITE" id="PS51723">
    <property type="entry name" value="PEPTIDASE_M60"/>
    <property type="match status" value="1"/>
</dbReference>
<dbReference type="GO" id="GO:0005576">
    <property type="term" value="C:extracellular region"/>
    <property type="evidence" value="ECO:0007669"/>
    <property type="project" value="UniProtKB-SubCell"/>
</dbReference>
<evidence type="ECO:0000256" key="4">
    <source>
        <dbReference type="ARBA" id="ARBA00022525"/>
    </source>
</evidence>
<dbReference type="GO" id="GO:0009279">
    <property type="term" value="C:cell outer membrane"/>
    <property type="evidence" value="ECO:0007669"/>
    <property type="project" value="UniProtKB-SubCell"/>
</dbReference>
<dbReference type="InterPro" id="IPR011050">
    <property type="entry name" value="Pectin_lyase_fold/virulence"/>
</dbReference>
<proteinExistence type="predicted"/>
<sequence length="1349" mass="144385">MFQKRLLVILSAAFSICLAIGMIAMSFTYISAEAEKANCTHLSDNGLLSEGYLTAYRYGTKQSDSAYISSYTANGGNYGGAGGNTLEKAFDGNFSTFWETNRPNADNFINTFTVTFSKDAQIDRIIYATRQDAYAGRGYPSVLTVFISPEESGDEFEKICTISSSYGGNKVIFDLGDTYQCRRMRLEFTEISSSIQYASASELIFLKPEESSVQALRGAFADYTRLTFTDAFKQHAEQYISEAKKTAAYAYSEEVRLLADRAESVLNGEISFDPAFELSTASGAKNPIVRAGDTAGYARNTLKMVWMGTNRQVTGIGAKAGATLKVFVDCADGDPLPSLECTQFCGTWQGWRSGAIALSKGINFITVPNYYQSGWTNTVPGGPLYIVNPYTEAQQSDSVKVYIEGGYAFPVYREGTDEAEYRADLESYLEAMEQNPDLLPNMTEITNKNVILTVTATQARKQYIEGSHSPAQALKNWEDYLSALYDFCGVYNAEHADARAQYLNVNIRVMQPLAGAAAYAYGEHIGIYPNGDWEVTCLQAENFGWGVSHELGHMMEISERTWGEYTNNMWSQFNKCALAGEEARGNYANFLAATVQDGVPYEERDAYTDHTDAALSWWVIESRYPGFWGRFENNYRYADRAGITDKAELHVYFASLAAGTDLSYYFERIGFNWSGNDPFSGYETASDAFRSAIDAALTAGKIKNDPLKLWYLDAKAYNYTAQYGDELKLYRNSDTVRFMLRQTSQSATLLMNETKDFRHLGYEILRGNEADGFKVIGFTYGRIFTDPSPAEDGEYRVRAYDRALGSTALSSAENTAGAAARVNGQDYATLAEAVRAANSGDTVYILADAFAAGIAIDKNLTLAPLSSDVTVYLSSASAMFTVQKSVSLLLDGSAHTLTLDGLQTAKNEAMIVSDGTLAMRGKVVLQNSVNGSANGGALRVSSGALNIESGVIFRNNRSANGGAIVSQAGSNASFRISGAHFAGNTAGTNGGAIYANCVLDISDTVFEDNAAANGGAICINGGGILTLSDCTFENNAASAQGGALRLDGKTSFAGELSLFSGNTARQGGAIYVASENNARRAAVSAAEFMGNTAEQGGALYVAGFAALGAEGTSLTIAGAEQSGSTALFIAQSANLADIAGSLTLSGGVVLYAPLTFGEGFSTENSAVNALFALAGGEQTVIARFASAADAMQLRSFAAKDGAVYAAILESGETGQVLAVSSVNAYFVTVADGQESGSAYYISGETFVLPQAEPPQGYTFKGWLCDGKLYAAGEEITVASDMTFTAEYERIQTDNKPPEGTPDGSDDDTQGGENGGNGTRIWIYVAIGAGTVLAVGIIAAAAVHAKRKKG</sequence>
<reference evidence="12" key="2">
    <citation type="submission" date="2021-04" db="EMBL/GenBank/DDBJ databases">
        <authorList>
            <person name="Gilroy R."/>
        </authorList>
    </citation>
    <scope>NUCLEOTIDE SEQUENCE</scope>
    <source>
        <strain evidence="12">1345</strain>
    </source>
</reference>
<dbReference type="GO" id="GO:0016798">
    <property type="term" value="F:hydrolase activity, acting on glycosyl bonds"/>
    <property type="evidence" value="ECO:0007669"/>
    <property type="project" value="UniProtKB-KW"/>
</dbReference>
<dbReference type="SMART" id="SM01276">
    <property type="entry name" value="M60-like"/>
    <property type="match status" value="1"/>
</dbReference>
<evidence type="ECO:0000256" key="3">
    <source>
        <dbReference type="ARBA" id="ARBA00004613"/>
    </source>
</evidence>
<dbReference type="PANTHER" id="PTHR11319">
    <property type="entry name" value="G PROTEIN-COUPLED RECEPTOR-RELATED"/>
    <property type="match status" value="1"/>
</dbReference>
<dbReference type="SUPFAM" id="SSF51126">
    <property type="entry name" value="Pectin lyase-like"/>
    <property type="match status" value="1"/>
</dbReference>
<dbReference type="NCBIfam" id="TIGR01376">
    <property type="entry name" value="POMP_repeat"/>
    <property type="match status" value="2"/>
</dbReference>
<dbReference type="Proteomes" id="UP000886750">
    <property type="component" value="Unassembled WGS sequence"/>
</dbReference>
<dbReference type="InterPro" id="IPR008979">
    <property type="entry name" value="Galactose-bd-like_sf"/>
</dbReference>
<keyword evidence="5" id="KW-0732">Signal</keyword>
<dbReference type="SUPFAM" id="SSF49785">
    <property type="entry name" value="Galactose-binding domain-like"/>
    <property type="match status" value="1"/>
</dbReference>
<dbReference type="Pfam" id="PF00754">
    <property type="entry name" value="F5_F8_type_C"/>
    <property type="match status" value="1"/>
</dbReference>
<dbReference type="Gene3D" id="3.40.390.80">
    <property type="entry name" value="Peptidase M60, enhancin-like domain 2"/>
    <property type="match status" value="1"/>
</dbReference>
<dbReference type="Gene3D" id="2.60.120.260">
    <property type="entry name" value="Galactose-binding domain-like"/>
    <property type="match status" value="1"/>
</dbReference>
<keyword evidence="8" id="KW-0378">Hydrolase</keyword>
<keyword evidence="10" id="KW-0812">Transmembrane</keyword>
<keyword evidence="7" id="KW-0998">Cell outer membrane</keyword>
<dbReference type="Gene3D" id="2.160.20.10">
    <property type="entry name" value="Single-stranded right-handed beta-helix, Pectin lyase-like"/>
    <property type="match status" value="1"/>
</dbReference>
<evidence type="ECO:0000256" key="1">
    <source>
        <dbReference type="ARBA" id="ARBA00004196"/>
    </source>
</evidence>
<dbReference type="PANTHER" id="PTHR11319:SF35">
    <property type="entry name" value="OUTER MEMBRANE PROTEIN PMPC-RELATED"/>
    <property type="match status" value="1"/>
</dbReference>
<name>A0A9D2CS62_9FIRM</name>
<feature type="transmembrane region" description="Helical" evidence="10">
    <location>
        <begin position="1320"/>
        <end position="1342"/>
    </location>
</feature>
<dbReference type="InterPro" id="IPR031161">
    <property type="entry name" value="Peptidase_M60_dom"/>
</dbReference>
<dbReference type="Pfam" id="PF13402">
    <property type="entry name" value="Peptidase_M60"/>
    <property type="match status" value="1"/>
</dbReference>
<feature type="region of interest" description="Disordered" evidence="9">
    <location>
        <begin position="1290"/>
        <end position="1314"/>
    </location>
</feature>
<evidence type="ECO:0000256" key="5">
    <source>
        <dbReference type="ARBA" id="ARBA00022729"/>
    </source>
</evidence>
<accession>A0A9D2CS62</accession>
<protein>
    <submittedName>
        <fullName evidence="12">M60 family metallopeptidase</fullName>
    </submittedName>
</protein>
<gene>
    <name evidence="12" type="ORF">H9729_01290</name>
</gene>
<keyword evidence="4" id="KW-0964">Secreted</keyword>
<evidence type="ECO:0000313" key="12">
    <source>
        <dbReference type="EMBL" id="HIY96301.1"/>
    </source>
</evidence>
<comment type="caution">
    <text evidence="12">The sequence shown here is derived from an EMBL/GenBank/DDBJ whole genome shotgun (WGS) entry which is preliminary data.</text>
</comment>
<keyword evidence="6 10" id="KW-0472">Membrane</keyword>
<evidence type="ECO:0000256" key="10">
    <source>
        <dbReference type="SAM" id="Phobius"/>
    </source>
</evidence>
<evidence type="ECO:0000256" key="7">
    <source>
        <dbReference type="ARBA" id="ARBA00023237"/>
    </source>
</evidence>
<keyword evidence="8" id="KW-0326">Glycosidase</keyword>
<evidence type="ECO:0000256" key="8">
    <source>
        <dbReference type="ARBA" id="ARBA00023295"/>
    </source>
</evidence>
<feature type="domain" description="Peptidase M60" evidence="11">
    <location>
        <begin position="309"/>
        <end position="625"/>
    </location>
</feature>
<dbReference type="EMBL" id="DXCQ01000014">
    <property type="protein sequence ID" value="HIY96301.1"/>
    <property type="molecule type" value="Genomic_DNA"/>
</dbReference>
<dbReference type="InterPro" id="IPR003368">
    <property type="entry name" value="POMP_repeat"/>
</dbReference>
<reference evidence="12" key="1">
    <citation type="journal article" date="2021" name="PeerJ">
        <title>Extensive microbial diversity within the chicken gut microbiome revealed by metagenomics and culture.</title>
        <authorList>
            <person name="Gilroy R."/>
            <person name="Ravi A."/>
            <person name="Getino M."/>
            <person name="Pursley I."/>
            <person name="Horton D.L."/>
            <person name="Alikhan N.F."/>
            <person name="Baker D."/>
            <person name="Gharbi K."/>
            <person name="Hall N."/>
            <person name="Watson M."/>
            <person name="Adriaenssens E.M."/>
            <person name="Foster-Nyarko E."/>
            <person name="Jarju S."/>
            <person name="Secka A."/>
            <person name="Antonio M."/>
            <person name="Oren A."/>
            <person name="Chaudhuri R.R."/>
            <person name="La Ragione R."/>
            <person name="Hildebrand F."/>
            <person name="Pallen M.J."/>
        </authorList>
    </citation>
    <scope>NUCLEOTIDE SEQUENCE</scope>
    <source>
        <strain evidence="12">1345</strain>
    </source>
</reference>
<organism evidence="12 13">
    <name type="scientific">Candidatus Borkfalkia excrementigallinarum</name>
    <dbReference type="NCBI Taxonomy" id="2838506"/>
    <lineage>
        <taxon>Bacteria</taxon>
        <taxon>Bacillati</taxon>
        <taxon>Bacillota</taxon>
        <taxon>Clostridia</taxon>
        <taxon>Christensenellales</taxon>
        <taxon>Christensenellaceae</taxon>
        <taxon>Candidatus Borkfalkia</taxon>
    </lineage>
</organism>